<evidence type="ECO:0000313" key="17">
    <source>
        <dbReference type="EMBL" id="XCC62138.1"/>
    </source>
</evidence>
<evidence type="ECO:0000256" key="12">
    <source>
        <dbReference type="ARBA" id="ARBA00023012"/>
    </source>
</evidence>
<dbReference type="InterPro" id="IPR050398">
    <property type="entry name" value="HssS/ArlS-like"/>
</dbReference>
<evidence type="ECO:0000256" key="6">
    <source>
        <dbReference type="ARBA" id="ARBA00022679"/>
    </source>
</evidence>
<keyword evidence="10 17" id="KW-0067">ATP-binding</keyword>
<feature type="domain" description="Histidine kinase" evidence="15">
    <location>
        <begin position="252"/>
        <end position="465"/>
    </location>
</feature>
<dbReference type="Pfam" id="PF00672">
    <property type="entry name" value="HAMP"/>
    <property type="match status" value="1"/>
</dbReference>
<feature type="transmembrane region" description="Helical" evidence="14">
    <location>
        <begin position="7"/>
        <end position="31"/>
    </location>
</feature>
<evidence type="ECO:0000256" key="13">
    <source>
        <dbReference type="ARBA" id="ARBA00023136"/>
    </source>
</evidence>
<dbReference type="SUPFAM" id="SSF55874">
    <property type="entry name" value="ATPase domain of HSP90 chaperone/DNA topoisomerase II/histidine kinase"/>
    <property type="match status" value="1"/>
</dbReference>
<dbReference type="InterPro" id="IPR003594">
    <property type="entry name" value="HATPase_dom"/>
</dbReference>
<keyword evidence="12" id="KW-0902">Two-component regulatory system</keyword>
<sequence>MRFAWKVFLSTVIVIAVVFAIGGFILITSFFDSALSRETDRALEENQLTKLAYESAATTYVNQGEKLTDEAVINSVSSLESSGRRGIVVADENYETVFTSTGEAADMQLMAETEADRTYRIGRTGERYEITVCCRTTVGERTVYLETSRDITSIFQEREMQFDTYTEWSIVLLLLSAIVMLAVSMFLTRPLARLSATTRRIAEGDYDVRMRVKGEDEIAEFTRDFNAMTDAVQDKMYDLENTARQREDFVASFAHELKTPLTSIIGYADMLRSKQMAPEEMFLASNYIFTEGKRLEALSLKLLELMVLDRQEFEKRRVNPRVLMEEIEGLMLPIMEKAGLILEVSAQNAVLMIEPDLFKTLLVNLIDNARKASEPGSTIEVYGHVRGRDYLFCVRDHGRGIPEDEIKKITEAFYMVDKSRARAQNGAGLGLALSDKIARLHGSRLEFKSVVGSGTLVCIRVRRAAGRRRA</sequence>
<keyword evidence="13 14" id="KW-0472">Membrane</keyword>
<dbReference type="PANTHER" id="PTHR45528:SF1">
    <property type="entry name" value="SENSOR HISTIDINE KINASE CPXA"/>
    <property type="match status" value="1"/>
</dbReference>
<dbReference type="CDD" id="cd00075">
    <property type="entry name" value="HATPase"/>
    <property type="match status" value="1"/>
</dbReference>
<organism evidence="17">
    <name type="scientific">Christensenella massiliensis</name>
    <dbReference type="NCBI Taxonomy" id="1805714"/>
    <lineage>
        <taxon>Bacteria</taxon>
        <taxon>Bacillati</taxon>
        <taxon>Bacillota</taxon>
        <taxon>Clostridia</taxon>
        <taxon>Christensenellales</taxon>
        <taxon>Christensenellaceae</taxon>
        <taxon>Christensenella</taxon>
    </lineage>
</organism>
<dbReference type="CDD" id="cd00082">
    <property type="entry name" value="HisKA"/>
    <property type="match status" value="1"/>
</dbReference>
<protein>
    <recommendedName>
        <fullName evidence="3">histidine kinase</fullName>
        <ecNumber evidence="3">2.7.13.3</ecNumber>
    </recommendedName>
</protein>
<dbReference type="Gene3D" id="3.30.565.10">
    <property type="entry name" value="Histidine kinase-like ATPase, C-terminal domain"/>
    <property type="match status" value="1"/>
</dbReference>
<dbReference type="Pfam" id="PF02518">
    <property type="entry name" value="HATPase_c"/>
    <property type="match status" value="1"/>
</dbReference>
<dbReference type="GO" id="GO:0005886">
    <property type="term" value="C:plasma membrane"/>
    <property type="evidence" value="ECO:0007669"/>
    <property type="project" value="UniProtKB-SubCell"/>
</dbReference>
<evidence type="ECO:0000256" key="4">
    <source>
        <dbReference type="ARBA" id="ARBA00022475"/>
    </source>
</evidence>
<accession>A0AAU8A7R1</accession>
<dbReference type="AlphaFoldDB" id="A0AAU8A7R1"/>
<evidence type="ECO:0000259" key="16">
    <source>
        <dbReference type="PROSITE" id="PS50885"/>
    </source>
</evidence>
<dbReference type="PANTHER" id="PTHR45528">
    <property type="entry name" value="SENSOR HISTIDINE KINASE CPXA"/>
    <property type="match status" value="1"/>
</dbReference>
<name>A0AAU8A7R1_9FIRM</name>
<dbReference type="SMART" id="SM00387">
    <property type="entry name" value="HATPase_c"/>
    <property type="match status" value="1"/>
</dbReference>
<dbReference type="PROSITE" id="PS50885">
    <property type="entry name" value="HAMP"/>
    <property type="match status" value="1"/>
</dbReference>
<dbReference type="PROSITE" id="PS50109">
    <property type="entry name" value="HIS_KIN"/>
    <property type="match status" value="1"/>
</dbReference>
<feature type="transmembrane region" description="Helical" evidence="14">
    <location>
        <begin position="168"/>
        <end position="187"/>
    </location>
</feature>
<proteinExistence type="predicted"/>
<evidence type="ECO:0000256" key="5">
    <source>
        <dbReference type="ARBA" id="ARBA00022553"/>
    </source>
</evidence>
<dbReference type="SUPFAM" id="SSF47384">
    <property type="entry name" value="Homodimeric domain of signal transducing histidine kinase"/>
    <property type="match status" value="1"/>
</dbReference>
<dbReference type="InterPro" id="IPR003660">
    <property type="entry name" value="HAMP_dom"/>
</dbReference>
<dbReference type="InterPro" id="IPR003661">
    <property type="entry name" value="HisK_dim/P_dom"/>
</dbReference>
<evidence type="ECO:0000256" key="14">
    <source>
        <dbReference type="SAM" id="Phobius"/>
    </source>
</evidence>
<dbReference type="EC" id="2.7.13.3" evidence="3"/>
<evidence type="ECO:0000256" key="3">
    <source>
        <dbReference type="ARBA" id="ARBA00012438"/>
    </source>
</evidence>
<dbReference type="SUPFAM" id="SSF158472">
    <property type="entry name" value="HAMP domain-like"/>
    <property type="match status" value="1"/>
</dbReference>
<keyword evidence="8" id="KW-0547">Nucleotide-binding</keyword>
<dbReference type="Gene3D" id="6.10.340.10">
    <property type="match status" value="1"/>
</dbReference>
<evidence type="ECO:0000259" key="15">
    <source>
        <dbReference type="PROSITE" id="PS50109"/>
    </source>
</evidence>
<dbReference type="InterPro" id="IPR036097">
    <property type="entry name" value="HisK_dim/P_sf"/>
</dbReference>
<comment type="subcellular location">
    <subcellularLocation>
        <location evidence="2">Cell membrane</location>
        <topology evidence="2">Multi-pass membrane protein</topology>
    </subcellularLocation>
</comment>
<keyword evidence="4" id="KW-1003">Cell membrane</keyword>
<dbReference type="SMART" id="SM00388">
    <property type="entry name" value="HisKA"/>
    <property type="match status" value="1"/>
</dbReference>
<evidence type="ECO:0000256" key="11">
    <source>
        <dbReference type="ARBA" id="ARBA00022989"/>
    </source>
</evidence>
<evidence type="ECO:0000256" key="10">
    <source>
        <dbReference type="ARBA" id="ARBA00022840"/>
    </source>
</evidence>
<dbReference type="GO" id="GO:0000155">
    <property type="term" value="F:phosphorelay sensor kinase activity"/>
    <property type="evidence" value="ECO:0007669"/>
    <property type="project" value="InterPro"/>
</dbReference>
<dbReference type="PRINTS" id="PR00344">
    <property type="entry name" value="BCTRLSENSOR"/>
</dbReference>
<evidence type="ECO:0000256" key="9">
    <source>
        <dbReference type="ARBA" id="ARBA00022777"/>
    </source>
</evidence>
<evidence type="ECO:0000256" key="1">
    <source>
        <dbReference type="ARBA" id="ARBA00000085"/>
    </source>
</evidence>
<dbReference type="InterPro" id="IPR004358">
    <property type="entry name" value="Sig_transdc_His_kin-like_C"/>
</dbReference>
<dbReference type="EMBL" id="CP117826">
    <property type="protein sequence ID" value="XCC62138.1"/>
    <property type="molecule type" value="Genomic_DNA"/>
</dbReference>
<dbReference type="InterPro" id="IPR036890">
    <property type="entry name" value="HATPase_C_sf"/>
</dbReference>
<keyword evidence="6" id="KW-0808">Transferase</keyword>
<evidence type="ECO:0000256" key="8">
    <source>
        <dbReference type="ARBA" id="ARBA00022741"/>
    </source>
</evidence>
<keyword evidence="5" id="KW-0597">Phosphoprotein</keyword>
<dbReference type="SMART" id="SM00304">
    <property type="entry name" value="HAMP"/>
    <property type="match status" value="1"/>
</dbReference>
<dbReference type="GO" id="GO:0005524">
    <property type="term" value="F:ATP binding"/>
    <property type="evidence" value="ECO:0007669"/>
    <property type="project" value="UniProtKB-KW"/>
</dbReference>
<evidence type="ECO:0000256" key="7">
    <source>
        <dbReference type="ARBA" id="ARBA00022692"/>
    </source>
</evidence>
<dbReference type="InterPro" id="IPR005467">
    <property type="entry name" value="His_kinase_dom"/>
</dbReference>
<keyword evidence="11 14" id="KW-1133">Transmembrane helix</keyword>
<comment type="catalytic activity">
    <reaction evidence="1">
        <text>ATP + protein L-histidine = ADP + protein N-phospho-L-histidine.</text>
        <dbReference type="EC" id="2.7.13.3"/>
    </reaction>
</comment>
<dbReference type="CDD" id="cd06225">
    <property type="entry name" value="HAMP"/>
    <property type="match status" value="1"/>
</dbReference>
<dbReference type="Gene3D" id="1.10.287.130">
    <property type="match status" value="1"/>
</dbReference>
<dbReference type="Pfam" id="PF00512">
    <property type="entry name" value="HisKA"/>
    <property type="match status" value="1"/>
</dbReference>
<keyword evidence="7 14" id="KW-0812">Transmembrane</keyword>
<gene>
    <name evidence="17" type="ORF">PUP29_11480</name>
</gene>
<evidence type="ECO:0000256" key="2">
    <source>
        <dbReference type="ARBA" id="ARBA00004651"/>
    </source>
</evidence>
<reference evidence="17" key="1">
    <citation type="submission" date="2023-02" db="EMBL/GenBank/DDBJ databases">
        <title>Gut commensal Christensenella minuta modulates host metabolism via a new class of secondary bile acids.</title>
        <authorList>
            <person name="Liu C."/>
        </authorList>
    </citation>
    <scope>NUCLEOTIDE SEQUENCE</scope>
    <source>
        <strain evidence="17">CA70</strain>
    </source>
</reference>
<feature type="domain" description="HAMP" evidence="16">
    <location>
        <begin position="185"/>
        <end position="237"/>
    </location>
</feature>
<dbReference type="RefSeq" id="WP_079545633.1">
    <property type="nucleotide sequence ID" value="NZ_CP117826.1"/>
</dbReference>
<keyword evidence="9" id="KW-0418">Kinase</keyword>